<proteinExistence type="inferred from homology"/>
<dbReference type="GO" id="GO:0022857">
    <property type="term" value="F:transmembrane transporter activity"/>
    <property type="evidence" value="ECO:0007669"/>
    <property type="project" value="InterPro"/>
</dbReference>
<dbReference type="InterPro" id="IPR050327">
    <property type="entry name" value="Proton-linked_MCT"/>
</dbReference>
<dbReference type="PANTHER" id="PTHR11360">
    <property type="entry name" value="MONOCARBOXYLATE TRANSPORTER"/>
    <property type="match status" value="1"/>
</dbReference>
<dbReference type="AlphaFoldDB" id="A0A409X176"/>
<dbReference type="Gene3D" id="1.20.1250.20">
    <property type="entry name" value="MFS general substrate transporter like domains"/>
    <property type="match status" value="1"/>
</dbReference>
<evidence type="ECO:0000256" key="3">
    <source>
        <dbReference type="SAM" id="Phobius"/>
    </source>
</evidence>
<name>A0A409X176_9AGAR</name>
<gene>
    <name evidence="4" type="ORF">CVT26_003159</name>
</gene>
<keyword evidence="3" id="KW-1133">Transmembrane helix</keyword>
<feature type="transmembrane region" description="Helical" evidence="3">
    <location>
        <begin position="309"/>
        <end position="329"/>
    </location>
</feature>
<dbReference type="InterPro" id="IPR011701">
    <property type="entry name" value="MFS"/>
</dbReference>
<feature type="transmembrane region" description="Helical" evidence="3">
    <location>
        <begin position="250"/>
        <end position="268"/>
    </location>
</feature>
<evidence type="ECO:0000313" key="5">
    <source>
        <dbReference type="Proteomes" id="UP000284706"/>
    </source>
</evidence>
<evidence type="ECO:0008006" key="6">
    <source>
        <dbReference type="Google" id="ProtNLM"/>
    </source>
</evidence>
<comment type="caution">
    <text evidence="4">The sequence shown here is derived from an EMBL/GenBank/DDBJ whole genome shotgun (WGS) entry which is preliminary data.</text>
</comment>
<dbReference type="Pfam" id="PF07690">
    <property type="entry name" value="MFS_1"/>
    <property type="match status" value="1"/>
</dbReference>
<dbReference type="EMBL" id="NHYE01004451">
    <property type="protein sequence ID" value="PPQ84510.1"/>
    <property type="molecule type" value="Genomic_DNA"/>
</dbReference>
<protein>
    <recommendedName>
        <fullName evidence="6">Major facilitator superfamily (MFS) profile domain-containing protein</fullName>
    </recommendedName>
</protein>
<dbReference type="OrthoDB" id="6499973at2759"/>
<comment type="subcellular location">
    <subcellularLocation>
        <location evidence="1">Membrane</location>
        <topology evidence="1">Multi-pass membrane protein</topology>
    </subcellularLocation>
</comment>
<feature type="transmembrane region" description="Helical" evidence="3">
    <location>
        <begin position="17"/>
        <end position="39"/>
    </location>
</feature>
<feature type="transmembrane region" description="Helical" evidence="3">
    <location>
        <begin position="127"/>
        <end position="146"/>
    </location>
</feature>
<dbReference type="PANTHER" id="PTHR11360:SF284">
    <property type="entry name" value="EG:103B4.3 PROTEIN-RELATED"/>
    <property type="match status" value="1"/>
</dbReference>
<dbReference type="SUPFAM" id="SSF103473">
    <property type="entry name" value="MFS general substrate transporter"/>
    <property type="match status" value="1"/>
</dbReference>
<reference evidence="4 5" key="1">
    <citation type="journal article" date="2018" name="Evol. Lett.">
        <title>Horizontal gene cluster transfer increased hallucinogenic mushroom diversity.</title>
        <authorList>
            <person name="Reynolds H.T."/>
            <person name="Vijayakumar V."/>
            <person name="Gluck-Thaler E."/>
            <person name="Korotkin H.B."/>
            <person name="Matheny P.B."/>
            <person name="Slot J.C."/>
        </authorList>
    </citation>
    <scope>NUCLEOTIDE SEQUENCE [LARGE SCALE GENOMIC DNA]</scope>
    <source>
        <strain evidence="4 5">SRW20</strain>
    </source>
</reference>
<sequence length="380" mass="42228">MQYIPGFAIGRAFDAGYFHYMVVLGTFLQITSMFMLSLARPHKYFEVHSIHLISLEWKGRLTVMPQAVGMGLGQSLLFLPSLTIIGHHFRRRRALATGIAVSGASFGGMIWPILLNQLSQRISFPNAIRTTAAICGLMLVVSNLLMKTRSMAGARFSGRPNVRLILQDSAYLVSVASAFCINLGLFFPSYLPVYIRRLVKIADFYLQLYAVNRHIKDELAFYSLTILNAGSTLGRLLPNFFADRFGTYNLLLPCLFISSGLVFTMFAISNLQTMVNYADISLIPSLLAQLSNDAMEHGHGVLLVLKFQLTRMGIAFSVVGVSMLIGTPIEGSLLTQRDHDYTWSRSIVFCGVSPINCTSKRDVECQIDTASVRGRRDDNI</sequence>
<dbReference type="InParanoid" id="A0A409X176"/>
<feature type="transmembrane region" description="Helical" evidence="3">
    <location>
        <begin position="94"/>
        <end position="115"/>
    </location>
</feature>
<accession>A0A409X176</accession>
<feature type="transmembrane region" description="Helical" evidence="3">
    <location>
        <begin position="219"/>
        <end position="238"/>
    </location>
</feature>
<dbReference type="Proteomes" id="UP000284706">
    <property type="component" value="Unassembled WGS sequence"/>
</dbReference>
<keyword evidence="3" id="KW-0472">Membrane</keyword>
<comment type="similarity">
    <text evidence="2">Belongs to the major facilitator superfamily. Monocarboxylate porter (TC 2.A.1.13) family.</text>
</comment>
<evidence type="ECO:0000313" key="4">
    <source>
        <dbReference type="EMBL" id="PPQ84510.1"/>
    </source>
</evidence>
<evidence type="ECO:0000256" key="2">
    <source>
        <dbReference type="ARBA" id="ARBA00006727"/>
    </source>
</evidence>
<keyword evidence="3" id="KW-0812">Transmembrane</keyword>
<dbReference type="InterPro" id="IPR036259">
    <property type="entry name" value="MFS_trans_sf"/>
</dbReference>
<organism evidence="4 5">
    <name type="scientific">Gymnopilus dilepis</name>
    <dbReference type="NCBI Taxonomy" id="231916"/>
    <lineage>
        <taxon>Eukaryota</taxon>
        <taxon>Fungi</taxon>
        <taxon>Dikarya</taxon>
        <taxon>Basidiomycota</taxon>
        <taxon>Agaricomycotina</taxon>
        <taxon>Agaricomycetes</taxon>
        <taxon>Agaricomycetidae</taxon>
        <taxon>Agaricales</taxon>
        <taxon>Agaricineae</taxon>
        <taxon>Hymenogastraceae</taxon>
        <taxon>Gymnopilus</taxon>
    </lineage>
</organism>
<keyword evidence="5" id="KW-1185">Reference proteome</keyword>
<dbReference type="GO" id="GO:0016020">
    <property type="term" value="C:membrane"/>
    <property type="evidence" value="ECO:0007669"/>
    <property type="project" value="UniProtKB-SubCell"/>
</dbReference>
<feature type="transmembrane region" description="Helical" evidence="3">
    <location>
        <begin position="169"/>
        <end position="191"/>
    </location>
</feature>
<evidence type="ECO:0000256" key="1">
    <source>
        <dbReference type="ARBA" id="ARBA00004141"/>
    </source>
</evidence>